<accession>A0A167RTN6</accession>
<evidence type="ECO:0000259" key="2">
    <source>
        <dbReference type="Pfam" id="PF10159"/>
    </source>
</evidence>
<dbReference type="Proteomes" id="UP000076738">
    <property type="component" value="Unassembled WGS sequence"/>
</dbReference>
<dbReference type="PANTHER" id="PTHR14580">
    <property type="entry name" value="MULTIPLE MYELOMA TUMOR-ASSOCIATED PROTEIN 2 FAMILY MEMBER"/>
    <property type="match status" value="1"/>
</dbReference>
<dbReference type="InterPro" id="IPR019315">
    <property type="entry name" value="MMTA2_N"/>
</dbReference>
<dbReference type="InterPro" id="IPR039207">
    <property type="entry name" value="MMTAG2-like"/>
</dbReference>
<evidence type="ECO:0000313" key="4">
    <source>
        <dbReference type="Proteomes" id="UP000076738"/>
    </source>
</evidence>
<dbReference type="Pfam" id="PF10159">
    <property type="entry name" value="MMtag"/>
    <property type="match status" value="1"/>
</dbReference>
<protein>
    <recommendedName>
        <fullName evidence="2">Multiple myeloma tumor-associated protein 2-like N-terminal domain-containing protein</fullName>
    </recommendedName>
</protein>
<dbReference type="PANTHER" id="PTHR14580:SF0">
    <property type="entry name" value="MULTIPLE MYELOMA TUMOR-ASSOCIATED PROTEIN 2"/>
    <property type="match status" value="1"/>
</dbReference>
<sequence>MYNGPIRGGTRGGAAEFKWTDVATDKDRENYLGHSVNAPAGRWQKNKDIHWYSRDIEGTEEEKREEIRKVKEAEEDALAIALYVNSRLQRRGANTSHQRVPARCPRSADRRGVRTRERGETQAPPRRRDRSPDRDRNPHDRRTLPRDPRDARDERRTDYDEEEMRKEPERDRRRWEANAERDRPGRREGERWERGRA</sequence>
<feature type="region of interest" description="Disordered" evidence="1">
    <location>
        <begin position="85"/>
        <end position="197"/>
    </location>
</feature>
<gene>
    <name evidence="3" type="ORF">CALVIDRAFT_548101</name>
</gene>
<feature type="compositionally biased region" description="Basic and acidic residues" evidence="1">
    <location>
        <begin position="106"/>
        <end position="120"/>
    </location>
</feature>
<keyword evidence="4" id="KW-1185">Reference proteome</keyword>
<reference evidence="3 4" key="1">
    <citation type="journal article" date="2016" name="Mol. Biol. Evol.">
        <title>Comparative Genomics of Early-Diverging Mushroom-Forming Fungi Provides Insights into the Origins of Lignocellulose Decay Capabilities.</title>
        <authorList>
            <person name="Nagy L.G."/>
            <person name="Riley R."/>
            <person name="Tritt A."/>
            <person name="Adam C."/>
            <person name="Daum C."/>
            <person name="Floudas D."/>
            <person name="Sun H."/>
            <person name="Yadav J.S."/>
            <person name="Pangilinan J."/>
            <person name="Larsson K.H."/>
            <person name="Matsuura K."/>
            <person name="Barry K."/>
            <person name="Labutti K."/>
            <person name="Kuo R."/>
            <person name="Ohm R.A."/>
            <person name="Bhattacharya S.S."/>
            <person name="Shirouzu T."/>
            <person name="Yoshinaga Y."/>
            <person name="Martin F.M."/>
            <person name="Grigoriev I.V."/>
            <person name="Hibbett D.S."/>
        </authorList>
    </citation>
    <scope>NUCLEOTIDE SEQUENCE [LARGE SCALE GENOMIC DNA]</scope>
    <source>
        <strain evidence="3 4">TUFC12733</strain>
    </source>
</reference>
<feature type="compositionally biased region" description="Basic and acidic residues" evidence="1">
    <location>
        <begin position="130"/>
        <end position="197"/>
    </location>
</feature>
<dbReference type="AlphaFoldDB" id="A0A167RTN6"/>
<feature type="domain" description="Multiple myeloma tumor-associated protein 2-like N-terminal" evidence="2">
    <location>
        <begin position="9"/>
        <end position="82"/>
    </location>
</feature>
<proteinExistence type="predicted"/>
<dbReference type="EMBL" id="KV417267">
    <property type="protein sequence ID" value="KZP01270.1"/>
    <property type="molecule type" value="Genomic_DNA"/>
</dbReference>
<name>A0A167RTN6_CALVF</name>
<evidence type="ECO:0000256" key="1">
    <source>
        <dbReference type="SAM" id="MobiDB-lite"/>
    </source>
</evidence>
<organism evidence="3 4">
    <name type="scientific">Calocera viscosa (strain TUFC12733)</name>
    <dbReference type="NCBI Taxonomy" id="1330018"/>
    <lineage>
        <taxon>Eukaryota</taxon>
        <taxon>Fungi</taxon>
        <taxon>Dikarya</taxon>
        <taxon>Basidiomycota</taxon>
        <taxon>Agaricomycotina</taxon>
        <taxon>Dacrymycetes</taxon>
        <taxon>Dacrymycetales</taxon>
        <taxon>Dacrymycetaceae</taxon>
        <taxon>Calocera</taxon>
    </lineage>
</organism>
<dbReference type="OrthoDB" id="5390672at2759"/>
<evidence type="ECO:0000313" key="3">
    <source>
        <dbReference type="EMBL" id="KZP01270.1"/>
    </source>
</evidence>